<proteinExistence type="predicted"/>
<evidence type="ECO:0000313" key="1">
    <source>
        <dbReference type="EMBL" id="KAK7499625.1"/>
    </source>
</evidence>
<dbReference type="Proteomes" id="UP001519460">
    <property type="component" value="Unassembled WGS sequence"/>
</dbReference>
<keyword evidence="2" id="KW-1185">Reference proteome</keyword>
<dbReference type="AlphaFoldDB" id="A0ABD0LJB9"/>
<reference evidence="1 2" key="1">
    <citation type="journal article" date="2023" name="Sci. Data">
        <title>Genome assembly of the Korean intertidal mud-creeper Batillaria attramentaria.</title>
        <authorList>
            <person name="Patra A.K."/>
            <person name="Ho P.T."/>
            <person name="Jun S."/>
            <person name="Lee S.J."/>
            <person name="Kim Y."/>
            <person name="Won Y.J."/>
        </authorList>
    </citation>
    <scope>NUCLEOTIDE SEQUENCE [LARGE SCALE GENOMIC DNA]</scope>
    <source>
        <strain evidence="1">Wonlab-2016</strain>
    </source>
</reference>
<organism evidence="1 2">
    <name type="scientific">Batillaria attramentaria</name>
    <dbReference type="NCBI Taxonomy" id="370345"/>
    <lineage>
        <taxon>Eukaryota</taxon>
        <taxon>Metazoa</taxon>
        <taxon>Spiralia</taxon>
        <taxon>Lophotrochozoa</taxon>
        <taxon>Mollusca</taxon>
        <taxon>Gastropoda</taxon>
        <taxon>Caenogastropoda</taxon>
        <taxon>Sorbeoconcha</taxon>
        <taxon>Cerithioidea</taxon>
        <taxon>Batillariidae</taxon>
        <taxon>Batillaria</taxon>
    </lineage>
</organism>
<accession>A0ABD0LJB9</accession>
<protein>
    <submittedName>
        <fullName evidence="1">Uncharacterized protein</fullName>
    </submittedName>
</protein>
<sequence>MTEAEMCMQAAAVHMWYEMQMPRPPCAKDLKWYDTGKDVYAGGCSTQLVNDAKCPVPLAAAVQADVRCKLPVGKARDGLTEAEMCMPVAAVYSRCEMQNAQTLWCKRPETDGMTQAEMCILVAVVH</sequence>
<name>A0ABD0LJB9_9CAEN</name>
<comment type="caution">
    <text evidence="1">The sequence shown here is derived from an EMBL/GenBank/DDBJ whole genome shotgun (WGS) entry which is preliminary data.</text>
</comment>
<dbReference type="EMBL" id="JACVVK020000043">
    <property type="protein sequence ID" value="KAK7499625.1"/>
    <property type="molecule type" value="Genomic_DNA"/>
</dbReference>
<evidence type="ECO:0000313" key="2">
    <source>
        <dbReference type="Proteomes" id="UP001519460"/>
    </source>
</evidence>
<gene>
    <name evidence="1" type="ORF">BaRGS_00009277</name>
</gene>